<dbReference type="EMBL" id="FNXT01000700">
    <property type="protein sequence ID" value="SZX66381.1"/>
    <property type="molecule type" value="Genomic_DNA"/>
</dbReference>
<evidence type="ECO:0000256" key="1">
    <source>
        <dbReference type="SAM" id="MobiDB-lite"/>
    </source>
</evidence>
<sequence length="881" mass="91336">MPSYREKDKDSYFEGCQQALILEQEQLDTTEDLPSNNSLKQWLTDRVSSTHTLASRTEVKAHHQADFLEQLANHVESLRAQEDAQEFSTSGLAQPLKQQQQQQQQQQAAQQQPVALTLPQLLQMQQLQQLPTQVLQELHQLSVAMWHMPDQLSAATWQLQTRLLEQQQQWQQSLQPYGSGGIAGLIADSGVGFWQQSGAMPCSTQTAAAAATAAAAGYPAGCAAAAAAASADTTAFAATGQSSSASSAQAAAAAAGQSFSGAAAPNFAGMADSTAGGSNATASAAAAAAGPAAPSMSCWAPLLLAGLPGLPQGNPSVDDFLASDGCNEPTQDAASMDIDQAEHFVQQLSVIPMPWGAHDAQLLPQGQQQQQDQQPQSGLAGDAGVYGADVGLHSVFPGHPGAVDCDQFLASATDSIHPGLLPYLGNQGAMPGCILAGIAVSQKPSVQQLHTWMCRLAAKCARSDPSFSSRSHTACLEGCMVSVNQQGTCVAMGPANSTPQLLSVWPAFLSRSFAAAAGAQLLINGRNITGNRALVRLDERMRLLHFAAAVAPPDSSQVISAGDVSDRTSSSSSSSSSSSTGCSCSTASSDSSSSSWSVQVPSEMFAGGEGVLWAAAKTKLRFRSESLPVLVLDADAAVVEALQNLPHAAEASRLLMTLLQLRGTKATVDAQQHARCQAAALQLLQLFARSGQPVLVDWLLGWLKQLLSSIPGAAVTSLIVEAYQVQRTTKIVPGSSALSCCGDSSSSSSTELWQQVNSLVRSVPDTLSASNPYQVEIVVGPAGDLLSAVYAAALSAEGAAGRIAVLAASASQDDLDAALAAAVVLGNYTAAEQLLQYGAHPAACCGAALQWAAKRKASPQGNGGRLLQLLLNRLLPAAMAA</sequence>
<feature type="region of interest" description="Disordered" evidence="1">
    <location>
        <begin position="556"/>
        <end position="595"/>
    </location>
</feature>
<keyword evidence="3" id="KW-1185">Reference proteome</keyword>
<feature type="region of interest" description="Disordered" evidence="1">
    <location>
        <begin position="80"/>
        <end position="99"/>
    </location>
</feature>
<feature type="region of interest" description="Disordered" evidence="1">
    <location>
        <begin position="363"/>
        <end position="382"/>
    </location>
</feature>
<reference evidence="2 3" key="1">
    <citation type="submission" date="2016-10" db="EMBL/GenBank/DDBJ databases">
        <authorList>
            <person name="Cai Z."/>
        </authorList>
    </citation>
    <scope>NUCLEOTIDE SEQUENCE [LARGE SCALE GENOMIC DNA]</scope>
</reference>
<accession>A0A383VMH5</accession>
<dbReference type="AlphaFoldDB" id="A0A383VMH5"/>
<name>A0A383VMH5_TETOB</name>
<proteinExistence type="predicted"/>
<protein>
    <submittedName>
        <fullName evidence="2">Uncharacterized protein</fullName>
    </submittedName>
</protein>
<dbReference type="Proteomes" id="UP000256970">
    <property type="component" value="Unassembled WGS sequence"/>
</dbReference>
<evidence type="ECO:0000313" key="2">
    <source>
        <dbReference type="EMBL" id="SZX66381.1"/>
    </source>
</evidence>
<feature type="compositionally biased region" description="Low complexity" evidence="1">
    <location>
        <begin position="560"/>
        <end position="595"/>
    </location>
</feature>
<gene>
    <name evidence="2" type="ORF">BQ4739_LOCUS6797</name>
</gene>
<evidence type="ECO:0000313" key="3">
    <source>
        <dbReference type="Proteomes" id="UP000256970"/>
    </source>
</evidence>
<organism evidence="2 3">
    <name type="scientific">Tetradesmus obliquus</name>
    <name type="common">Green alga</name>
    <name type="synonym">Acutodesmus obliquus</name>
    <dbReference type="NCBI Taxonomy" id="3088"/>
    <lineage>
        <taxon>Eukaryota</taxon>
        <taxon>Viridiplantae</taxon>
        <taxon>Chlorophyta</taxon>
        <taxon>core chlorophytes</taxon>
        <taxon>Chlorophyceae</taxon>
        <taxon>CS clade</taxon>
        <taxon>Sphaeropleales</taxon>
        <taxon>Scenedesmaceae</taxon>
        <taxon>Tetradesmus</taxon>
    </lineage>
</organism>